<dbReference type="GeneID" id="106806801"/>
<protein>
    <submittedName>
        <fullName evidence="8">Trithorax group protein osa-like</fullName>
    </submittedName>
</protein>
<feature type="compositionally biased region" description="Basic and acidic residues" evidence="3">
    <location>
        <begin position="484"/>
        <end position="499"/>
    </location>
</feature>
<dbReference type="InterPro" id="IPR000859">
    <property type="entry name" value="CUB_dom"/>
</dbReference>
<evidence type="ECO:0000256" key="2">
    <source>
        <dbReference type="PROSITE-ProRule" id="PRU00059"/>
    </source>
</evidence>
<dbReference type="Gene3D" id="2.60.120.740">
    <property type="match status" value="1"/>
</dbReference>
<evidence type="ECO:0000313" key="7">
    <source>
        <dbReference type="Proteomes" id="UP000695022"/>
    </source>
</evidence>
<feature type="chain" id="PRO_5045429944" evidence="5">
    <location>
        <begin position="21"/>
        <end position="814"/>
    </location>
</feature>
<dbReference type="InterPro" id="IPR043159">
    <property type="entry name" value="Lectin_gal-bd_sf"/>
</dbReference>
<sequence>MARELGSCLLLILMTGAAVSQDFKTAAVCEGSTQIIACWSDEMMLVEHAYYDAIIRPGNACHSNQGSSNCVNDITEPVRKKCSGYASCVLKLPSLPFPNTCGPGSSITVVYACVLARSIDRTCAHTTLSRKLNYVQSAGYPIRYRPNSDCKWVVRNAQEERMRVTLYDLHLETKDTSNQCQDYVKIEKKDSRDQVMLCGAHKHFIVETKAKDVEIAFHSDREGTYGRGFFLGVEVGVRESVIPLWLRNGDGGWVTWNGATDDHRTAGLGGHLIAVIILVPLFIILLCICCICLLCCYKKRRERKKKSPQEKDNEKEDDDTGEKKLPTSQDEFSPRDNDGDEPRGPDHGTDGEPTMRKKKPRGHPPDGEEPGRGRRSAPSAPPDDQYPQDPHRVSESPRGQRPPVMRPGFRLPPGYPHDPDPRGRPLDPDDRPQEQTPRGDLPRRRPPHDDDGEPTSPDQEAPPAYDLATPPAGYPGGPVFPGRGPDHAPVKSPRERLPEYDLGTPPAGYPGGPTYPGGPWQPERDAPQGQAPVKSPRERLPEYDLATPPAGYPGGPGYPGGDPPRGHDPIRSPRENVPAYDLATPPAGYPGGPGYLEPPSQFPWPAGEPGTHREPLKEEPRDPKRYPDSPDPFADERGPPHRAPHHRRSPRTPTPPVSPKMRYRARPPPGGPFYDNPLFPGESLPDEIPPRFLSGPPQTSRSEPDLLDDDSGPNIWSCGSQCFSFPDNLDDAGRGDDDDGHFTPGGHSHGRPSGHSHGRPSGHSHGRPSGHSHARPGHTRSLPRESTELSHRGVDPIPSFSGGPARQGRKDTEV</sequence>
<dbReference type="PROSITE" id="PS01180">
    <property type="entry name" value="CUB"/>
    <property type="match status" value="1"/>
</dbReference>
<feature type="signal peptide" evidence="5">
    <location>
        <begin position="1"/>
        <end position="20"/>
    </location>
</feature>
<evidence type="ECO:0000256" key="1">
    <source>
        <dbReference type="ARBA" id="ARBA00023157"/>
    </source>
</evidence>
<evidence type="ECO:0000256" key="3">
    <source>
        <dbReference type="SAM" id="MobiDB-lite"/>
    </source>
</evidence>
<feature type="compositionally biased region" description="Basic and acidic residues" evidence="3">
    <location>
        <begin position="363"/>
        <end position="372"/>
    </location>
</feature>
<feature type="compositionally biased region" description="Basic and acidic residues" evidence="3">
    <location>
        <begin position="610"/>
        <end position="639"/>
    </location>
</feature>
<evidence type="ECO:0000259" key="6">
    <source>
        <dbReference type="PROSITE" id="PS01180"/>
    </source>
</evidence>
<feature type="domain" description="CUB" evidence="6">
    <location>
        <begin position="123"/>
        <end position="236"/>
    </location>
</feature>
<feature type="compositionally biased region" description="Basic residues" evidence="3">
    <location>
        <begin position="640"/>
        <end position="650"/>
    </location>
</feature>
<keyword evidence="4" id="KW-0812">Transmembrane</keyword>
<feature type="disulfide bond" evidence="2">
    <location>
        <begin position="123"/>
        <end position="150"/>
    </location>
</feature>
<feature type="compositionally biased region" description="Basic and acidic residues" evidence="3">
    <location>
        <begin position="417"/>
        <end position="433"/>
    </location>
</feature>
<feature type="compositionally biased region" description="Basic and acidic residues" evidence="3">
    <location>
        <begin position="782"/>
        <end position="794"/>
    </location>
</feature>
<accession>A0ABM1DWP6</accession>
<feature type="compositionally biased region" description="Basic and acidic residues" evidence="3">
    <location>
        <begin position="332"/>
        <end position="355"/>
    </location>
</feature>
<organism evidence="7 8">
    <name type="scientific">Priapulus caudatus</name>
    <name type="common">Priapulid worm</name>
    <dbReference type="NCBI Taxonomy" id="37621"/>
    <lineage>
        <taxon>Eukaryota</taxon>
        <taxon>Metazoa</taxon>
        <taxon>Ecdysozoa</taxon>
        <taxon>Scalidophora</taxon>
        <taxon>Priapulida</taxon>
        <taxon>Priapulimorpha</taxon>
        <taxon>Priapulimorphida</taxon>
        <taxon>Priapulidae</taxon>
        <taxon>Priapulus</taxon>
    </lineage>
</organism>
<keyword evidence="4" id="KW-0472">Membrane</keyword>
<dbReference type="CDD" id="cd22843">
    <property type="entry name" value="Gal_Rha_Lectin-like_P113"/>
    <property type="match status" value="1"/>
</dbReference>
<feature type="region of interest" description="Disordered" evidence="3">
    <location>
        <begin position="304"/>
        <end position="814"/>
    </location>
</feature>
<dbReference type="CDD" id="cd00041">
    <property type="entry name" value="CUB"/>
    <property type="match status" value="1"/>
</dbReference>
<comment type="caution">
    <text evidence="2">Lacks conserved residue(s) required for the propagation of feature annotation.</text>
</comment>
<feature type="compositionally biased region" description="Basic and acidic residues" evidence="3">
    <location>
        <begin position="440"/>
        <end position="449"/>
    </location>
</feature>
<dbReference type="Proteomes" id="UP000695022">
    <property type="component" value="Unplaced"/>
</dbReference>
<keyword evidence="5" id="KW-0732">Signal</keyword>
<gene>
    <name evidence="8" type="primary">LOC106806801</name>
</gene>
<dbReference type="RefSeq" id="XP_014664367.1">
    <property type="nucleotide sequence ID" value="XM_014808881.1"/>
</dbReference>
<evidence type="ECO:0000313" key="8">
    <source>
        <dbReference type="RefSeq" id="XP_014664367.1"/>
    </source>
</evidence>
<feature type="transmembrane region" description="Helical" evidence="4">
    <location>
        <begin position="272"/>
        <end position="297"/>
    </location>
</feature>
<keyword evidence="7" id="KW-1185">Reference proteome</keyword>
<evidence type="ECO:0000256" key="5">
    <source>
        <dbReference type="SAM" id="SignalP"/>
    </source>
</evidence>
<keyword evidence="1 2" id="KW-1015">Disulfide bond</keyword>
<dbReference type="SUPFAM" id="SSF49854">
    <property type="entry name" value="Spermadhesin, CUB domain"/>
    <property type="match status" value="1"/>
</dbReference>
<dbReference type="InterPro" id="IPR035914">
    <property type="entry name" value="Sperma_CUB_dom_sf"/>
</dbReference>
<reference evidence="8" key="1">
    <citation type="submission" date="2025-08" db="UniProtKB">
        <authorList>
            <consortium name="RefSeq"/>
        </authorList>
    </citation>
    <scope>IDENTIFICATION</scope>
</reference>
<evidence type="ECO:0000256" key="4">
    <source>
        <dbReference type="SAM" id="Phobius"/>
    </source>
</evidence>
<dbReference type="SMART" id="SM00042">
    <property type="entry name" value="CUB"/>
    <property type="match status" value="1"/>
</dbReference>
<proteinExistence type="predicted"/>
<feature type="compositionally biased region" description="Basic residues" evidence="3">
    <location>
        <begin position="748"/>
        <end position="778"/>
    </location>
</feature>
<name>A0ABM1DWP6_PRICU</name>
<dbReference type="Pfam" id="PF00431">
    <property type="entry name" value="CUB"/>
    <property type="match status" value="1"/>
</dbReference>
<dbReference type="Gene3D" id="2.60.120.290">
    <property type="entry name" value="Spermadhesin, CUB domain"/>
    <property type="match status" value="1"/>
</dbReference>
<feature type="compositionally biased region" description="Basic and acidic residues" evidence="3">
    <location>
        <begin position="564"/>
        <end position="574"/>
    </location>
</feature>
<dbReference type="PANTHER" id="PTHR24255">
    <property type="entry name" value="COMPLEMENT COMPONENT 1, S SUBCOMPONENT-RELATED"/>
    <property type="match status" value="1"/>
</dbReference>
<dbReference type="PANTHER" id="PTHR24255:SF31">
    <property type="entry name" value="CUBILIN-LIKE PROTEIN"/>
    <property type="match status" value="1"/>
</dbReference>
<keyword evidence="4" id="KW-1133">Transmembrane helix</keyword>